<dbReference type="Proteomes" id="UP000608522">
    <property type="component" value="Unassembled WGS sequence"/>
</dbReference>
<name>A0ABQ3T374_9ACTN</name>
<organism evidence="1 2">
    <name type="scientific">Streptomyces spororaveus</name>
    <dbReference type="NCBI Taxonomy" id="284039"/>
    <lineage>
        <taxon>Bacteria</taxon>
        <taxon>Bacillati</taxon>
        <taxon>Actinomycetota</taxon>
        <taxon>Actinomycetes</taxon>
        <taxon>Kitasatosporales</taxon>
        <taxon>Streptomycetaceae</taxon>
        <taxon>Streptomyces</taxon>
    </lineage>
</organism>
<dbReference type="RefSeq" id="WP_202197385.1">
    <property type="nucleotide sequence ID" value="NZ_BAAATO010000042.1"/>
</dbReference>
<comment type="caution">
    <text evidence="1">The sequence shown here is derived from an EMBL/GenBank/DDBJ whole genome shotgun (WGS) entry which is preliminary data.</text>
</comment>
<protein>
    <submittedName>
        <fullName evidence="1">Uncharacterized protein</fullName>
    </submittedName>
</protein>
<dbReference type="EMBL" id="BNED01000003">
    <property type="protein sequence ID" value="GHI74827.1"/>
    <property type="molecule type" value="Genomic_DNA"/>
</dbReference>
<evidence type="ECO:0000313" key="2">
    <source>
        <dbReference type="Proteomes" id="UP000608522"/>
    </source>
</evidence>
<proteinExistence type="predicted"/>
<evidence type="ECO:0000313" key="1">
    <source>
        <dbReference type="EMBL" id="GHI74827.1"/>
    </source>
</evidence>
<accession>A0ABQ3T374</accession>
<sequence>MHAAEENRQELDPASVLNAKRTLLQLLGRAGFSADDAQGLIALVEAGALAGACQEAGALGASVPGDKGEPYESGWLDGARAVTDALAGIAERALRQSVDPDGPAAGPDVRPPVGRMEVERAKVAVTPLYLAFTAASDLDPEVTEEVLAAVLATMTPWQRAGYAGRLAAFAAANRARLERLYVAYGPGSATAIHSRYSLLHSATSIAVLERLATAATALQEEWDAAELPPAWLDGPMTAWDAAA</sequence>
<keyword evidence="2" id="KW-1185">Reference proteome</keyword>
<reference evidence="2" key="1">
    <citation type="submission" date="2023-07" db="EMBL/GenBank/DDBJ databases">
        <title>Whole genome shotgun sequence of Streptomyces spororaveus NBRC 15456.</title>
        <authorList>
            <person name="Komaki H."/>
            <person name="Tamura T."/>
        </authorList>
    </citation>
    <scope>NUCLEOTIDE SEQUENCE [LARGE SCALE GENOMIC DNA]</scope>
    <source>
        <strain evidence="2">NBRC 15456</strain>
    </source>
</reference>
<gene>
    <name evidence="1" type="ORF">Sspor_03880</name>
</gene>